<comment type="caution">
    <text evidence="2">The sequence shown here is derived from an EMBL/GenBank/DDBJ whole genome shotgun (WGS) entry which is preliminary data.</text>
</comment>
<proteinExistence type="predicted"/>
<dbReference type="Pfam" id="PF07737">
    <property type="entry name" value="ATLF"/>
    <property type="match status" value="1"/>
</dbReference>
<dbReference type="GO" id="GO:0008237">
    <property type="term" value="F:metallopeptidase activity"/>
    <property type="evidence" value="ECO:0007669"/>
    <property type="project" value="InterPro"/>
</dbReference>
<sequence>MLLFPLLTQSIEIATPPILDVVPIHADASTDLNRYLLEIACVPESILQAFHDAGWEYHVSPDYLRSYSEEHGMNCIGLTSYSEKRIYVSTPSSTIHEFGHFLEWVLRFPPEHEMLYREEAEAALAVLREYAATNSHEYFADYFAFWIRNSADEARMERLKTAAPQTYEYFSALEACNWVVE</sequence>
<protein>
    <recommendedName>
        <fullName evidence="1">Anthrax toxin lethal/endema factor N-/C-terminal domain-containing protein</fullName>
    </recommendedName>
</protein>
<dbReference type="SUPFAM" id="SSF55486">
    <property type="entry name" value="Metalloproteases ('zincins'), catalytic domain"/>
    <property type="match status" value="1"/>
</dbReference>
<dbReference type="Proteomes" id="UP000434475">
    <property type="component" value="Unassembled WGS sequence"/>
</dbReference>
<evidence type="ECO:0000313" key="3">
    <source>
        <dbReference type="Proteomes" id="UP000434475"/>
    </source>
</evidence>
<dbReference type="InterPro" id="IPR024079">
    <property type="entry name" value="MetalloPept_cat_dom_sf"/>
</dbReference>
<dbReference type="InterPro" id="IPR014781">
    <property type="entry name" value="Anthrax_toxin_lethal/edema_N/C"/>
</dbReference>
<accession>A0A6I2R2W3</accession>
<organism evidence="2 3">
    <name type="scientific">Flavonifractor plautii</name>
    <name type="common">Fusobacterium plautii</name>
    <dbReference type="NCBI Taxonomy" id="292800"/>
    <lineage>
        <taxon>Bacteria</taxon>
        <taxon>Bacillati</taxon>
        <taxon>Bacillota</taxon>
        <taxon>Clostridia</taxon>
        <taxon>Eubacteriales</taxon>
        <taxon>Oscillospiraceae</taxon>
        <taxon>Flavonifractor</taxon>
    </lineage>
</organism>
<dbReference type="EMBL" id="WKPR01000014">
    <property type="protein sequence ID" value="MSB20585.1"/>
    <property type="molecule type" value="Genomic_DNA"/>
</dbReference>
<dbReference type="CDD" id="cd20184">
    <property type="entry name" value="M34_peptidase_like"/>
    <property type="match status" value="1"/>
</dbReference>
<reference evidence="2 3" key="1">
    <citation type="journal article" date="2019" name="Nat. Med.">
        <title>A library of human gut bacterial isolates paired with longitudinal multiomics data enables mechanistic microbiome research.</title>
        <authorList>
            <person name="Poyet M."/>
            <person name="Groussin M."/>
            <person name="Gibbons S.M."/>
            <person name="Avila-Pacheco J."/>
            <person name="Jiang X."/>
            <person name="Kearney S.M."/>
            <person name="Perrotta A.R."/>
            <person name="Berdy B."/>
            <person name="Zhao S."/>
            <person name="Lieberman T.D."/>
            <person name="Swanson P.K."/>
            <person name="Smith M."/>
            <person name="Roesemann S."/>
            <person name="Alexander J.E."/>
            <person name="Rich S.A."/>
            <person name="Livny J."/>
            <person name="Vlamakis H."/>
            <person name="Clish C."/>
            <person name="Bullock K."/>
            <person name="Deik A."/>
            <person name="Scott J."/>
            <person name="Pierce K.A."/>
            <person name="Xavier R.J."/>
            <person name="Alm E.J."/>
        </authorList>
    </citation>
    <scope>NUCLEOTIDE SEQUENCE [LARGE SCALE GENOMIC DNA]</scope>
    <source>
        <strain evidence="2 3">BIOML-A2</strain>
    </source>
</reference>
<dbReference type="Gene3D" id="3.40.390.10">
    <property type="entry name" value="Collagenase (Catalytic Domain)"/>
    <property type="match status" value="1"/>
</dbReference>
<gene>
    <name evidence="2" type="ORF">GKE97_13805</name>
</gene>
<feature type="domain" description="Anthrax toxin lethal/endema factor N-/C-terminal" evidence="1">
    <location>
        <begin position="81"/>
        <end position="172"/>
    </location>
</feature>
<dbReference type="AlphaFoldDB" id="A0A6I2R2W3"/>
<name>A0A6I2R2W3_FLAPL</name>
<evidence type="ECO:0000259" key="1">
    <source>
        <dbReference type="Pfam" id="PF07737"/>
    </source>
</evidence>
<evidence type="ECO:0000313" key="2">
    <source>
        <dbReference type="EMBL" id="MSB20585.1"/>
    </source>
</evidence>